<keyword evidence="5" id="KW-1185">Reference proteome</keyword>
<dbReference type="PANTHER" id="PTHR34293">
    <property type="entry name" value="HTH-TYPE TRANSCRIPTIONAL REGULATOR TRMBL2"/>
    <property type="match status" value="1"/>
</dbReference>
<dbReference type="RefSeq" id="WP_089827328.1">
    <property type="nucleotide sequence ID" value="NZ_FODV01000019.1"/>
</dbReference>
<dbReference type="Pfam" id="PF11495">
    <property type="entry name" value="Regulator_TrmB"/>
    <property type="match status" value="1"/>
</dbReference>
<reference evidence="5" key="1">
    <citation type="submission" date="2016-10" db="EMBL/GenBank/DDBJ databases">
        <authorList>
            <person name="Varghese N."/>
            <person name="Submissions S."/>
        </authorList>
    </citation>
    <scope>NUCLEOTIDE SEQUENCE [LARGE SCALE GENOMIC DNA]</scope>
    <source>
        <strain evidence="5">CGMCC 1.10121</strain>
    </source>
</reference>
<dbReference type="SUPFAM" id="SSF56024">
    <property type="entry name" value="Phospholipase D/nuclease"/>
    <property type="match status" value="1"/>
</dbReference>
<dbReference type="InterPro" id="IPR021586">
    <property type="entry name" value="Tscrpt_reg_TrmB_C"/>
</dbReference>
<dbReference type="SUPFAM" id="SSF46785">
    <property type="entry name" value="Winged helix' DNA-binding domain"/>
    <property type="match status" value="1"/>
</dbReference>
<feature type="domain" description="Transcription regulator TrmB C-terminal" evidence="3">
    <location>
        <begin position="115"/>
        <end position="357"/>
    </location>
</feature>
<name>A0A1H8VTK2_9EURY</name>
<evidence type="ECO:0000259" key="3">
    <source>
        <dbReference type="Pfam" id="PF11495"/>
    </source>
</evidence>
<dbReference type="InterPro" id="IPR036390">
    <property type="entry name" value="WH_DNA-bd_sf"/>
</dbReference>
<dbReference type="Proteomes" id="UP000199126">
    <property type="component" value="Unassembled WGS sequence"/>
</dbReference>
<feature type="domain" description="Transcription regulator TrmB N-terminal" evidence="2">
    <location>
        <begin position="18"/>
        <end position="83"/>
    </location>
</feature>
<dbReference type="Pfam" id="PF01978">
    <property type="entry name" value="TrmB"/>
    <property type="match status" value="1"/>
</dbReference>
<proteinExistence type="inferred from homology"/>
<protein>
    <submittedName>
        <fullName evidence="4">Sugar-specific transcriptional regulator TrmB</fullName>
    </submittedName>
</protein>
<organism evidence="4 5">
    <name type="scientific">Halogranum amylolyticum</name>
    <dbReference type="NCBI Taxonomy" id="660520"/>
    <lineage>
        <taxon>Archaea</taxon>
        <taxon>Methanobacteriati</taxon>
        <taxon>Methanobacteriota</taxon>
        <taxon>Stenosarchaea group</taxon>
        <taxon>Halobacteria</taxon>
        <taxon>Halobacteriales</taxon>
        <taxon>Haloferacaceae</taxon>
    </lineage>
</organism>
<dbReference type="OrthoDB" id="201002at2157"/>
<dbReference type="SUPFAM" id="SSF159071">
    <property type="entry name" value="TrmB C-terminal domain-like"/>
    <property type="match status" value="1"/>
</dbReference>
<accession>A0A1H8VTK2</accession>
<dbReference type="Gene3D" id="1.10.10.10">
    <property type="entry name" value="Winged helix-like DNA-binding domain superfamily/Winged helix DNA-binding domain"/>
    <property type="match status" value="1"/>
</dbReference>
<dbReference type="PANTHER" id="PTHR34293:SF1">
    <property type="entry name" value="HTH-TYPE TRANSCRIPTIONAL REGULATOR TRMBL2"/>
    <property type="match status" value="1"/>
</dbReference>
<dbReference type="AlphaFoldDB" id="A0A1H8VTK2"/>
<dbReference type="InterPro" id="IPR051797">
    <property type="entry name" value="TrmB-like"/>
</dbReference>
<comment type="similarity">
    <text evidence="1">Belongs to the transcriptional regulator TrmB family.</text>
</comment>
<evidence type="ECO:0000313" key="5">
    <source>
        <dbReference type="Proteomes" id="UP000199126"/>
    </source>
</evidence>
<dbReference type="Gene3D" id="3.30.870.10">
    <property type="entry name" value="Endonuclease Chain A"/>
    <property type="match status" value="1"/>
</dbReference>
<dbReference type="EMBL" id="FODV01000019">
    <property type="protein sequence ID" value="SEP18726.1"/>
    <property type="molecule type" value="Genomic_DNA"/>
</dbReference>
<gene>
    <name evidence="4" type="ORF">SAMN04487948_11964</name>
</gene>
<dbReference type="InterPro" id="IPR002831">
    <property type="entry name" value="Tscrpt_reg_TrmB_N"/>
</dbReference>
<dbReference type="InterPro" id="IPR036388">
    <property type="entry name" value="WH-like_DNA-bd_sf"/>
</dbReference>
<evidence type="ECO:0000256" key="1">
    <source>
        <dbReference type="ARBA" id="ARBA00007287"/>
    </source>
</evidence>
<evidence type="ECO:0000259" key="2">
    <source>
        <dbReference type="Pfam" id="PF01978"/>
    </source>
</evidence>
<sequence length="360" mass="39561">MPQQGEENDAILREELGDFGFSDKEIDVYLALLSRGEATTGTISEDADVTQQSVYSITDRLEDRGLVRVNEHASPKTIRAVPPAESMAALTNRIDSITPVLEDRFNDTQPQTPELKIVKSQKTAVKRLRDAVSNAQREVVVAIPKHIYPEIEQELQAALERDVLVILFMQGVDDYQEARNRYAGAADVVRCWSESFLFLFAVDTQSPDCSTSEAALIGDAQLLSGAHNLGDGVAVSEQHLTGSIRGMFFGALWPTGTEVSVTTPDQLPKTYPWFWQAVLQAMVHQQSGTDLWAEVETTDGETLAGPISRIRQALVEPPTNDFTLETSLFLETDVGEVSIGGQNSIIEDYEASSITLQSID</sequence>
<evidence type="ECO:0000313" key="4">
    <source>
        <dbReference type="EMBL" id="SEP18726.1"/>
    </source>
</evidence>